<feature type="compositionally biased region" description="Basic and acidic residues" evidence="1">
    <location>
        <begin position="268"/>
        <end position="283"/>
    </location>
</feature>
<proteinExistence type="predicted"/>
<organism evidence="2 3">
    <name type="scientific">Cryomyces antarcticus</name>
    <dbReference type="NCBI Taxonomy" id="329879"/>
    <lineage>
        <taxon>Eukaryota</taxon>
        <taxon>Fungi</taxon>
        <taxon>Dikarya</taxon>
        <taxon>Ascomycota</taxon>
        <taxon>Pezizomycotina</taxon>
        <taxon>Dothideomycetes</taxon>
        <taxon>Dothideomycetes incertae sedis</taxon>
        <taxon>Cryomyces</taxon>
    </lineage>
</organism>
<dbReference type="EMBL" id="JAVRRA010024896">
    <property type="protein sequence ID" value="KAK5126533.1"/>
    <property type="molecule type" value="Genomic_DNA"/>
</dbReference>
<keyword evidence="3" id="KW-1185">Reference proteome</keyword>
<gene>
    <name evidence="2" type="ORF">LTR16_003011</name>
</gene>
<evidence type="ECO:0000256" key="1">
    <source>
        <dbReference type="SAM" id="MobiDB-lite"/>
    </source>
</evidence>
<protein>
    <submittedName>
        <fullName evidence="2">Uncharacterized protein</fullName>
    </submittedName>
</protein>
<name>A0ABR0KSS2_9PEZI</name>
<dbReference type="PANTHER" id="PTHR42087">
    <property type="entry name" value="ILP IS AN APOPTOSIS INHIBITOR"/>
    <property type="match status" value="1"/>
</dbReference>
<dbReference type="InterPro" id="IPR053267">
    <property type="entry name" value="Verrucosidin_biosynth-assoc"/>
</dbReference>
<evidence type="ECO:0000313" key="3">
    <source>
        <dbReference type="Proteomes" id="UP001357485"/>
    </source>
</evidence>
<dbReference type="Proteomes" id="UP001357485">
    <property type="component" value="Unassembled WGS sequence"/>
</dbReference>
<dbReference type="PANTHER" id="PTHR42087:SF1">
    <property type="entry name" value="ILP IS AN APOPTOSIS INHIBITOR"/>
    <property type="match status" value="1"/>
</dbReference>
<accession>A0ABR0KSS2</accession>
<reference evidence="2 3" key="1">
    <citation type="submission" date="2023-08" db="EMBL/GenBank/DDBJ databases">
        <title>Black Yeasts Isolated from many extreme environments.</title>
        <authorList>
            <person name="Coleine C."/>
            <person name="Stajich J.E."/>
            <person name="Selbmann L."/>
        </authorList>
    </citation>
    <scope>NUCLEOTIDE SEQUENCE [LARGE SCALE GENOMIC DNA]</scope>
    <source>
        <strain evidence="2 3">CCFEE 536</strain>
    </source>
</reference>
<sequence length="283" mass="31877">MQRDGTPGEQGERNFLRGSTVWQRFYPSLDLSARVEDMPFSNQYNGFNHQAFAASGADEASAAMTNDPQFDILEWHPAYRSCQRYFLDHAQHDPGTQALAALINICLPFQWSAHPVIGSSSHSPQITGPLPNCNYNPWPRHNMPSPLTRGGGGGPQNWVSLVPYISRLVVTGFDKDGILHGFFGDDWRKGIGPIQDCERRNYLFAAKHGGWRSCKKQYDMDSHETVPFLKPLDRARIEEIEGAERTWSQWLAMEDWMVGPRAPVENTMDERAQNRGGGDREGG</sequence>
<evidence type="ECO:0000313" key="2">
    <source>
        <dbReference type="EMBL" id="KAK5126533.1"/>
    </source>
</evidence>
<comment type="caution">
    <text evidence="2">The sequence shown here is derived from an EMBL/GenBank/DDBJ whole genome shotgun (WGS) entry which is preliminary data.</text>
</comment>
<feature type="region of interest" description="Disordered" evidence="1">
    <location>
        <begin position="262"/>
        <end position="283"/>
    </location>
</feature>